<feature type="transmembrane region" description="Helical" evidence="4">
    <location>
        <begin position="794"/>
        <end position="812"/>
    </location>
</feature>
<dbReference type="SUPFAM" id="SSF63829">
    <property type="entry name" value="Calcium-dependent phosphotriesterase"/>
    <property type="match status" value="3"/>
</dbReference>
<dbReference type="Pfam" id="PF02518">
    <property type="entry name" value="HATPase_c"/>
    <property type="match status" value="1"/>
</dbReference>
<keyword evidence="1" id="KW-0808">Transferase</keyword>
<evidence type="ECO:0000256" key="2">
    <source>
        <dbReference type="ARBA" id="ARBA00022777"/>
    </source>
</evidence>
<dbReference type="InterPro" id="IPR050482">
    <property type="entry name" value="Sensor_HK_TwoCompSys"/>
</dbReference>
<dbReference type="Proteomes" id="UP001139971">
    <property type="component" value="Unassembled WGS sequence"/>
</dbReference>
<dbReference type="Pfam" id="PF07730">
    <property type="entry name" value="HisKA_3"/>
    <property type="match status" value="1"/>
</dbReference>
<dbReference type="EMBL" id="JAOVZO020000017">
    <property type="protein sequence ID" value="MDC8013128.1"/>
    <property type="molecule type" value="Genomic_DNA"/>
</dbReference>
<dbReference type="InterPro" id="IPR015943">
    <property type="entry name" value="WD40/YVTN_repeat-like_dom_sf"/>
</dbReference>
<keyword evidence="4" id="KW-0812">Transmembrane</keyword>
<name>A0A9X3YLX8_9GAMM</name>
<accession>A0A9X3YLX8</accession>
<dbReference type="Gene3D" id="2.130.10.10">
    <property type="entry name" value="YVTN repeat-like/Quinoprotein amine dehydrogenase"/>
    <property type="match status" value="2"/>
</dbReference>
<dbReference type="SUPFAM" id="SSF55874">
    <property type="entry name" value="ATPase domain of HSP90 chaperone/DNA topoisomerase II/histidine kinase"/>
    <property type="match status" value="1"/>
</dbReference>
<dbReference type="Gene3D" id="1.20.5.1930">
    <property type="match status" value="1"/>
</dbReference>
<keyword evidence="4" id="KW-0472">Membrane</keyword>
<keyword evidence="2 7" id="KW-0418">Kinase</keyword>
<keyword evidence="5" id="KW-0732">Signal</keyword>
<evidence type="ECO:0000313" key="7">
    <source>
        <dbReference type="EMBL" id="MDC8013128.1"/>
    </source>
</evidence>
<dbReference type="InterPro" id="IPR011712">
    <property type="entry name" value="Sig_transdc_His_kin_sub3_dim/P"/>
</dbReference>
<dbReference type="InterPro" id="IPR003594">
    <property type="entry name" value="HATPase_dom"/>
</dbReference>
<feature type="signal peptide" evidence="5">
    <location>
        <begin position="1"/>
        <end position="31"/>
    </location>
</feature>
<dbReference type="GO" id="GO:0016020">
    <property type="term" value="C:membrane"/>
    <property type="evidence" value="ECO:0007669"/>
    <property type="project" value="InterPro"/>
</dbReference>
<dbReference type="Gene3D" id="2.60.40.10">
    <property type="entry name" value="Immunoglobulins"/>
    <property type="match status" value="1"/>
</dbReference>
<evidence type="ECO:0000256" key="4">
    <source>
        <dbReference type="SAM" id="Phobius"/>
    </source>
</evidence>
<dbReference type="Pfam" id="PF07495">
    <property type="entry name" value="Y_Y_Y"/>
    <property type="match status" value="1"/>
</dbReference>
<feature type="chain" id="PRO_5040829369" evidence="5">
    <location>
        <begin position="32"/>
        <end position="1038"/>
    </location>
</feature>
<dbReference type="Gene3D" id="3.30.565.10">
    <property type="entry name" value="Histidine kinase-like ATPase, C-terminal domain"/>
    <property type="match status" value="1"/>
</dbReference>
<dbReference type="InterPro" id="IPR011123">
    <property type="entry name" value="Y_Y_Y"/>
</dbReference>
<gene>
    <name evidence="7" type="ORF">OD750_011305</name>
</gene>
<dbReference type="GO" id="GO:0046983">
    <property type="term" value="F:protein dimerization activity"/>
    <property type="evidence" value="ECO:0007669"/>
    <property type="project" value="InterPro"/>
</dbReference>
<dbReference type="RefSeq" id="WP_263545344.1">
    <property type="nucleotide sequence ID" value="NZ_JAOVZO020000017.1"/>
</dbReference>
<evidence type="ECO:0000256" key="5">
    <source>
        <dbReference type="SAM" id="SignalP"/>
    </source>
</evidence>
<keyword evidence="3" id="KW-0902">Two-component regulatory system</keyword>
<evidence type="ECO:0000259" key="6">
    <source>
        <dbReference type="SMART" id="SM00387"/>
    </source>
</evidence>
<keyword evidence="8" id="KW-1185">Reference proteome</keyword>
<keyword evidence="4" id="KW-1133">Transmembrane helix</keyword>
<dbReference type="InterPro" id="IPR013783">
    <property type="entry name" value="Ig-like_fold"/>
</dbReference>
<comment type="caution">
    <text evidence="7">The sequence shown here is derived from an EMBL/GenBank/DDBJ whole genome shotgun (WGS) entry which is preliminary data.</text>
</comment>
<dbReference type="SMART" id="SM00387">
    <property type="entry name" value="HATPase_c"/>
    <property type="match status" value="1"/>
</dbReference>
<dbReference type="AlphaFoldDB" id="A0A9X3YLX8"/>
<proteinExistence type="predicted"/>
<dbReference type="GO" id="GO:0000155">
    <property type="term" value="F:phosphorelay sensor kinase activity"/>
    <property type="evidence" value="ECO:0007669"/>
    <property type="project" value="InterPro"/>
</dbReference>
<evidence type="ECO:0000256" key="3">
    <source>
        <dbReference type="ARBA" id="ARBA00023012"/>
    </source>
</evidence>
<dbReference type="PANTHER" id="PTHR24421:SF62">
    <property type="entry name" value="SENSORY TRANSDUCTION HISTIDINE KINASE"/>
    <property type="match status" value="1"/>
</dbReference>
<evidence type="ECO:0000313" key="8">
    <source>
        <dbReference type="Proteomes" id="UP001139971"/>
    </source>
</evidence>
<dbReference type="CDD" id="cd16917">
    <property type="entry name" value="HATPase_UhpB-NarQ-NarX-like"/>
    <property type="match status" value="1"/>
</dbReference>
<reference evidence="7" key="1">
    <citation type="submission" date="2023-02" db="EMBL/GenBank/DDBJ databases">
        <title>Tahibacter soli sp. nov. isolated from soil.</title>
        <authorList>
            <person name="Baek J.H."/>
            <person name="Lee J.K."/>
            <person name="Choi D.G."/>
            <person name="Jeon C.O."/>
        </authorList>
    </citation>
    <scope>NUCLEOTIDE SEQUENCE</scope>
    <source>
        <strain evidence="7">BL</strain>
    </source>
</reference>
<dbReference type="InterPro" id="IPR036890">
    <property type="entry name" value="HATPase_C_sf"/>
</dbReference>
<organism evidence="7 8">
    <name type="scientific">Tahibacter soli</name>
    <dbReference type="NCBI Taxonomy" id="2983605"/>
    <lineage>
        <taxon>Bacteria</taxon>
        <taxon>Pseudomonadati</taxon>
        <taxon>Pseudomonadota</taxon>
        <taxon>Gammaproteobacteria</taxon>
        <taxon>Lysobacterales</taxon>
        <taxon>Rhodanobacteraceae</taxon>
        <taxon>Tahibacter</taxon>
    </lineage>
</organism>
<dbReference type="PANTHER" id="PTHR24421">
    <property type="entry name" value="NITRATE/NITRITE SENSOR PROTEIN NARX-RELATED"/>
    <property type="match status" value="1"/>
</dbReference>
<sequence>MDRSGGVVTGKRSFLCVLLLAGAFAPDASEAARPVALDRYQVTRYDATDGAPTTQAFMTQTGDGFIWVVSSTSLHRFDGMRFTRWRGPDGKPPPTDGASTFAAAPDNTLWVGSIGGGISAIRGANVRIFGATTGLPNAPAKRSVQTLLVDGERVIAATRGGLFKRKGDVFVPFSPVPELVDKPIDDLQRDTAGRLWIKTPTAIHVVEPDGAVRQLPLPGGPDAIASRLVAAPDGSLWYANHNGASNLCRVSPAGPCWRADEMAAVLFDRDGMLWWSRPDRLMRVADVGALDPNDPEDLMRRVESIEIKGSGIFESDDGAIWVYGASGIARLRRPVAERTDTPSGGLAPGDGGSVWLASYTRGLMHIGDAGAAPGPYFKGEDGTLWTAAAKAGDATATFATLDRALAPDEAIVQERHIEATRTAVHLDADPQGGFFVSRIAPPGLTRIVDGRERVIAIPELDRGAAPRGARRDRAGRLWIGIGRNGVALYRLDGERWIPNGNLPVPKDLLLNGFTFDADDTLWMGANRVVVAVDANGARRYGIDEGVDVGSPAQIIVAPDSLWVMGTRGIAVRNGERFVTLVGIGGDAFLGATGLIVRPDGDVWLNGADGVTRIPASEWRGALAAGTREVRYTRLDHWDGLRSTALSGPFPSIAASADGTLWFAMRNELYRLRPDALAAASSPPAVVVDTLTVDDVVREATGDLAFAPGTYRIAVDYAAPTAQRPERTRYRYRFSKDGDWDPWLVAGTQQQIAFNRLDHGRYMLEIAASGRDGDWSAEPTRLAFRVLPAFHQTPAFYALVALAVALVLAFAYVQRVRRVAARIRTEMGARLRERERIARDLHDTLLQGIHGLLLSFQGIAAKLAPGDPLRARMERALDRTEEVLREGRDRVSALRDPLASTLDLPDGLQRHARDLAVEKKLLCEVAVPHKPRPLEPVAYEELLQVGREAIANAFRHSHGTEVRATLAYTDEGVLLTVIDDGVGLPDDAGRTDGHWGIRGMRERAQIAGALLTLRRRAEGGTEVKMFLPAARAYPGARAN</sequence>
<evidence type="ECO:0000256" key="1">
    <source>
        <dbReference type="ARBA" id="ARBA00022679"/>
    </source>
</evidence>
<protein>
    <submittedName>
        <fullName evidence="7">Histidine kinase</fullName>
    </submittedName>
</protein>
<feature type="domain" description="Histidine kinase/HSP90-like ATPase" evidence="6">
    <location>
        <begin position="936"/>
        <end position="1030"/>
    </location>
</feature>